<protein>
    <recommendedName>
        <fullName evidence="4">Peptidase family A16</fullName>
    </recommendedName>
</protein>
<dbReference type="AlphaFoldDB" id="A0A0C2FBE2"/>
<keyword evidence="3" id="KW-1185">Reference proteome</keyword>
<dbReference type="PANTHER" id="PTHR22954:SF3">
    <property type="entry name" value="PROTEIN CBG08539"/>
    <property type="match status" value="1"/>
</dbReference>
<evidence type="ECO:0000313" key="3">
    <source>
        <dbReference type="Proteomes" id="UP000054047"/>
    </source>
</evidence>
<dbReference type="PANTHER" id="PTHR22954">
    <property type="entry name" value="RETROVIRAL PROTEASE-RELATED"/>
    <property type="match status" value="1"/>
</dbReference>
<feature type="region of interest" description="Disordered" evidence="1">
    <location>
        <begin position="38"/>
        <end position="77"/>
    </location>
</feature>
<evidence type="ECO:0000256" key="1">
    <source>
        <dbReference type="SAM" id="MobiDB-lite"/>
    </source>
</evidence>
<dbReference type="EMBL" id="KN770909">
    <property type="protein sequence ID" value="KIH45855.1"/>
    <property type="molecule type" value="Genomic_DNA"/>
</dbReference>
<dbReference type="Pfam" id="PF03564">
    <property type="entry name" value="DUF1759"/>
    <property type="match status" value="1"/>
</dbReference>
<dbReference type="OrthoDB" id="7444419at2759"/>
<dbReference type="Proteomes" id="UP000054047">
    <property type="component" value="Unassembled WGS sequence"/>
</dbReference>
<organism evidence="2 3">
    <name type="scientific">Ancylostoma duodenale</name>
    <dbReference type="NCBI Taxonomy" id="51022"/>
    <lineage>
        <taxon>Eukaryota</taxon>
        <taxon>Metazoa</taxon>
        <taxon>Ecdysozoa</taxon>
        <taxon>Nematoda</taxon>
        <taxon>Chromadorea</taxon>
        <taxon>Rhabditida</taxon>
        <taxon>Rhabditina</taxon>
        <taxon>Rhabditomorpha</taxon>
        <taxon>Strongyloidea</taxon>
        <taxon>Ancylostomatidae</taxon>
        <taxon>Ancylostomatinae</taxon>
        <taxon>Ancylostoma</taxon>
    </lineage>
</organism>
<accession>A0A0C2FBE2</accession>
<name>A0A0C2FBE2_9BILA</name>
<dbReference type="InterPro" id="IPR005312">
    <property type="entry name" value="DUF1759"/>
</dbReference>
<reference evidence="2 3" key="1">
    <citation type="submission" date="2013-12" db="EMBL/GenBank/DDBJ databases">
        <title>Draft genome of the parsitic nematode Ancylostoma duodenale.</title>
        <authorList>
            <person name="Mitreva M."/>
        </authorList>
    </citation>
    <scope>NUCLEOTIDE SEQUENCE [LARGE SCALE GENOMIC DNA]</scope>
    <source>
        <strain evidence="2 3">Zhejiang</strain>
    </source>
</reference>
<evidence type="ECO:0000313" key="2">
    <source>
        <dbReference type="EMBL" id="KIH45855.1"/>
    </source>
</evidence>
<gene>
    <name evidence="2" type="ORF">ANCDUO_24097</name>
</gene>
<proteinExistence type="predicted"/>
<evidence type="ECO:0008006" key="4">
    <source>
        <dbReference type="Google" id="ProtNLM"/>
    </source>
</evidence>
<sequence>MDEYQLHWKNQDGDGVVLRAKNLLAKLQLAQKQIVDLSQQTSEDSGTNSLEIPKNSQNNFVNNPSQTRPFPTPNQTEINPCTATKTSTNQREAISLANTSVMKLIRLPKFELPRFNGELEDFPEYWDVFSVAVHNNNSVPYTLKFLHLRNCLQGDAALVIRGLSMTGDAYNNAISLLHQRYRRPNFTGNALVNKLKEIEPPSGSAQSQRNTFSMVSAIMIQLNKLEDNSESTAVMQLISEKFPEYTRSKLAKQKHKHGKAWKTSQLLAALDAIVEQQEAVNYFK</sequence>